<dbReference type="Proteomes" id="UP001345827">
    <property type="component" value="Unassembled WGS sequence"/>
</dbReference>
<name>A0AAV9Q9U8_9PEZI</name>
<reference evidence="3 4" key="1">
    <citation type="submission" date="2023-06" db="EMBL/GenBank/DDBJ databases">
        <title>Black Yeasts Isolated from many extreme environments.</title>
        <authorList>
            <person name="Coleine C."/>
            <person name="Stajich J.E."/>
            <person name="Selbmann L."/>
        </authorList>
    </citation>
    <scope>NUCLEOTIDE SEQUENCE [LARGE SCALE GENOMIC DNA]</scope>
    <source>
        <strain evidence="3 4">CCFEE 5887</strain>
    </source>
</reference>
<accession>A0AAV9Q9U8</accession>
<dbReference type="InterPro" id="IPR052895">
    <property type="entry name" value="HetReg/Transcr_Mod"/>
</dbReference>
<dbReference type="PANTHER" id="PTHR24148">
    <property type="entry name" value="ANKYRIN REPEAT DOMAIN-CONTAINING PROTEIN 39 HOMOLOG-RELATED"/>
    <property type="match status" value="1"/>
</dbReference>
<evidence type="ECO:0000313" key="4">
    <source>
        <dbReference type="Proteomes" id="UP001345827"/>
    </source>
</evidence>
<organism evidence="3 4">
    <name type="scientific">Vermiconidia calcicola</name>
    <dbReference type="NCBI Taxonomy" id="1690605"/>
    <lineage>
        <taxon>Eukaryota</taxon>
        <taxon>Fungi</taxon>
        <taxon>Dikarya</taxon>
        <taxon>Ascomycota</taxon>
        <taxon>Pezizomycotina</taxon>
        <taxon>Dothideomycetes</taxon>
        <taxon>Dothideomycetidae</taxon>
        <taxon>Mycosphaerellales</taxon>
        <taxon>Extremaceae</taxon>
        <taxon>Vermiconidia</taxon>
    </lineage>
</organism>
<dbReference type="Pfam" id="PF06985">
    <property type="entry name" value="HET"/>
    <property type="match status" value="1"/>
</dbReference>
<keyword evidence="4" id="KW-1185">Reference proteome</keyword>
<protein>
    <recommendedName>
        <fullName evidence="2">Heterokaryon incompatibility domain-containing protein</fullName>
    </recommendedName>
</protein>
<feature type="region of interest" description="Disordered" evidence="1">
    <location>
        <begin position="300"/>
        <end position="331"/>
    </location>
</feature>
<dbReference type="PANTHER" id="PTHR24148:SF64">
    <property type="entry name" value="HETEROKARYON INCOMPATIBILITY DOMAIN-CONTAINING PROTEIN"/>
    <property type="match status" value="1"/>
</dbReference>
<evidence type="ECO:0000259" key="2">
    <source>
        <dbReference type="Pfam" id="PF06985"/>
    </source>
</evidence>
<gene>
    <name evidence="3" type="ORF">LTR25_004621</name>
</gene>
<evidence type="ECO:0000313" key="3">
    <source>
        <dbReference type="EMBL" id="KAK5537370.1"/>
    </source>
</evidence>
<dbReference type="InterPro" id="IPR010730">
    <property type="entry name" value="HET"/>
</dbReference>
<dbReference type="EMBL" id="JAXLQG010000007">
    <property type="protein sequence ID" value="KAK5537370.1"/>
    <property type="molecule type" value="Genomic_DNA"/>
</dbReference>
<proteinExistence type="predicted"/>
<sequence>MVATVAVRLVPVEADLSMMNRTDINIMDRSVVPVRQGYPSSLSASEPSGSPDTTLLQEATLDLPCWNWILPVPELDTPWFEEPATVDLISHAVEGDSMKNTQVNMHRMARENEGFHLATVSPGWPGCGKWSDINTIIQADGSPFKMTANLQAFSTLFRSPLRPSTLWIDAICIDQSNNPERNAQIRLMKTAYKRADSTSAECTDKMWRVICGLGSVLGCIALCFLRTFPEIPLHTIYVARDYEKAMEDIKAYKSGKAEGHPDEVTWAAALQGAISKALLSWLRMNHREIEISCSRNISPDSLMPNEPRNRQRRRMIGTPDDDHIPESKMNSSTPFHMIRHRARFRALWPLIPT</sequence>
<dbReference type="AlphaFoldDB" id="A0AAV9Q9U8"/>
<evidence type="ECO:0000256" key="1">
    <source>
        <dbReference type="SAM" id="MobiDB-lite"/>
    </source>
</evidence>
<feature type="domain" description="Heterokaryon incompatibility" evidence="2">
    <location>
        <begin position="134"/>
        <end position="201"/>
    </location>
</feature>
<comment type="caution">
    <text evidence="3">The sequence shown here is derived from an EMBL/GenBank/DDBJ whole genome shotgun (WGS) entry which is preliminary data.</text>
</comment>